<gene>
    <name evidence="2" type="ORF">O181_116300</name>
</gene>
<evidence type="ECO:0000313" key="2">
    <source>
        <dbReference type="EMBL" id="MBW0576585.1"/>
    </source>
</evidence>
<accession>A0A9Q3K847</accession>
<dbReference type="EMBL" id="AVOT02098726">
    <property type="protein sequence ID" value="MBW0576585.1"/>
    <property type="molecule type" value="Genomic_DNA"/>
</dbReference>
<keyword evidence="3" id="KW-1185">Reference proteome</keyword>
<feature type="compositionally biased region" description="Basic and acidic residues" evidence="1">
    <location>
        <begin position="142"/>
        <end position="157"/>
    </location>
</feature>
<feature type="compositionally biased region" description="Basic residues" evidence="1">
    <location>
        <begin position="162"/>
        <end position="176"/>
    </location>
</feature>
<dbReference type="AlphaFoldDB" id="A0A9Q3K847"/>
<evidence type="ECO:0000313" key="3">
    <source>
        <dbReference type="Proteomes" id="UP000765509"/>
    </source>
</evidence>
<protein>
    <submittedName>
        <fullName evidence="2">Uncharacterized protein</fullName>
    </submittedName>
</protein>
<proteinExistence type="predicted"/>
<name>A0A9Q3K847_9BASI</name>
<sequence>MEDARNYTGSKKLASTFEALIESPEAEITAIPIFRTEPFTTGNNRDIPVSVQELVYGRKAEGVGTSAKSLDRHNEIISSSEEAHGPRKDREPSEWFDTHLLQRTGPTDTSLVEKPKHFVRGPEEEVGPRKGEQRCGSSSSLHKKESASKSAKKDKQAPKSNQKGKLKAKGKAKFKWNRPYPQNYRTPKKEKTAMDNVFNMERTLMELKKKEEERMNQSFPKK</sequence>
<evidence type="ECO:0000256" key="1">
    <source>
        <dbReference type="SAM" id="MobiDB-lite"/>
    </source>
</evidence>
<organism evidence="2 3">
    <name type="scientific">Austropuccinia psidii MF-1</name>
    <dbReference type="NCBI Taxonomy" id="1389203"/>
    <lineage>
        <taxon>Eukaryota</taxon>
        <taxon>Fungi</taxon>
        <taxon>Dikarya</taxon>
        <taxon>Basidiomycota</taxon>
        <taxon>Pucciniomycotina</taxon>
        <taxon>Pucciniomycetes</taxon>
        <taxon>Pucciniales</taxon>
        <taxon>Sphaerophragmiaceae</taxon>
        <taxon>Austropuccinia</taxon>
    </lineage>
</organism>
<feature type="region of interest" description="Disordered" evidence="1">
    <location>
        <begin position="61"/>
        <end position="195"/>
    </location>
</feature>
<dbReference type="Proteomes" id="UP000765509">
    <property type="component" value="Unassembled WGS sequence"/>
</dbReference>
<reference evidence="2" key="1">
    <citation type="submission" date="2021-03" db="EMBL/GenBank/DDBJ databases">
        <title>Draft genome sequence of rust myrtle Austropuccinia psidii MF-1, a brazilian biotype.</title>
        <authorList>
            <person name="Quecine M.C."/>
            <person name="Pachon D.M.R."/>
            <person name="Bonatelli M.L."/>
            <person name="Correr F.H."/>
            <person name="Franceschini L.M."/>
            <person name="Leite T.F."/>
            <person name="Margarido G.R.A."/>
            <person name="Almeida C.A."/>
            <person name="Ferrarezi J.A."/>
            <person name="Labate C.A."/>
        </authorList>
    </citation>
    <scope>NUCLEOTIDE SEQUENCE</scope>
    <source>
        <strain evidence="2">MF-1</strain>
    </source>
</reference>
<comment type="caution">
    <text evidence="2">The sequence shown here is derived from an EMBL/GenBank/DDBJ whole genome shotgun (WGS) entry which is preliminary data.</text>
</comment>
<feature type="compositionally biased region" description="Basic and acidic residues" evidence="1">
    <location>
        <begin position="69"/>
        <end position="97"/>
    </location>
</feature>
<feature type="compositionally biased region" description="Basic and acidic residues" evidence="1">
    <location>
        <begin position="111"/>
        <end position="133"/>
    </location>
</feature>